<feature type="transmembrane region" description="Helical" evidence="1">
    <location>
        <begin position="37"/>
        <end position="60"/>
    </location>
</feature>
<proteinExistence type="predicted"/>
<sequence length="168" mass="17435">MQKPRLTVLDVVALVIGAAVALMHLRPVVEPGFSAAGLFVGLPVFLWLAATASGPCLAVARRFGPRKPLGSRLGEGLWTILGTPWLLSAAARSMRGGSEGAGKVDSWILTVGLAMASCWAAASVYHHWIEASPEDAAQVAGGSWSNRVGMILAIAWPIQGGLALIALS</sequence>
<feature type="transmembrane region" description="Helical" evidence="1">
    <location>
        <begin position="7"/>
        <end position="25"/>
    </location>
</feature>
<evidence type="ECO:0000313" key="2">
    <source>
        <dbReference type="EMBL" id="MDG3003944.1"/>
    </source>
</evidence>
<evidence type="ECO:0000256" key="1">
    <source>
        <dbReference type="SAM" id="Phobius"/>
    </source>
</evidence>
<accession>A0ABT6F8S6</accession>
<dbReference type="RefSeq" id="WP_277860288.1">
    <property type="nucleotide sequence ID" value="NZ_JARRAG010000001.1"/>
</dbReference>
<feature type="transmembrane region" description="Helical" evidence="1">
    <location>
        <begin position="148"/>
        <end position="167"/>
    </location>
</feature>
<organism evidence="2 3">
    <name type="scientific">Paludisphaera mucosa</name>
    <dbReference type="NCBI Taxonomy" id="3030827"/>
    <lineage>
        <taxon>Bacteria</taxon>
        <taxon>Pseudomonadati</taxon>
        <taxon>Planctomycetota</taxon>
        <taxon>Planctomycetia</taxon>
        <taxon>Isosphaerales</taxon>
        <taxon>Isosphaeraceae</taxon>
        <taxon>Paludisphaera</taxon>
    </lineage>
</organism>
<keyword evidence="1" id="KW-0472">Membrane</keyword>
<gene>
    <name evidence="2" type="ORF">PZE19_09185</name>
</gene>
<protein>
    <submittedName>
        <fullName evidence="2">Uncharacterized protein</fullName>
    </submittedName>
</protein>
<evidence type="ECO:0000313" key="3">
    <source>
        <dbReference type="Proteomes" id="UP001216907"/>
    </source>
</evidence>
<reference evidence="2 3" key="1">
    <citation type="submission" date="2023-03" db="EMBL/GenBank/DDBJ databases">
        <title>Paludisphaera mucosa sp. nov. a novel planctomycete from northern fen.</title>
        <authorList>
            <person name="Ivanova A."/>
        </authorList>
    </citation>
    <scope>NUCLEOTIDE SEQUENCE [LARGE SCALE GENOMIC DNA]</scope>
    <source>
        <strain evidence="2 3">Pla2</strain>
    </source>
</reference>
<dbReference type="Proteomes" id="UP001216907">
    <property type="component" value="Unassembled WGS sequence"/>
</dbReference>
<keyword evidence="1" id="KW-1133">Transmembrane helix</keyword>
<keyword evidence="3" id="KW-1185">Reference proteome</keyword>
<keyword evidence="1" id="KW-0812">Transmembrane</keyword>
<dbReference type="EMBL" id="JARRAG010000001">
    <property type="protein sequence ID" value="MDG3003944.1"/>
    <property type="molecule type" value="Genomic_DNA"/>
</dbReference>
<comment type="caution">
    <text evidence="2">The sequence shown here is derived from an EMBL/GenBank/DDBJ whole genome shotgun (WGS) entry which is preliminary data.</text>
</comment>
<name>A0ABT6F8S6_9BACT</name>
<feature type="transmembrane region" description="Helical" evidence="1">
    <location>
        <begin position="107"/>
        <end position="128"/>
    </location>
</feature>